<dbReference type="Pfam" id="PF13181">
    <property type="entry name" value="TPR_8"/>
    <property type="match status" value="1"/>
</dbReference>
<dbReference type="InterPro" id="IPR011990">
    <property type="entry name" value="TPR-like_helical_dom_sf"/>
</dbReference>
<gene>
    <name evidence="4" type="ORF">PQR62_01610</name>
</gene>
<feature type="repeat" description="TPR" evidence="3">
    <location>
        <begin position="111"/>
        <end position="144"/>
    </location>
</feature>
<dbReference type="Gene3D" id="1.25.40.10">
    <property type="entry name" value="Tetratricopeptide repeat domain"/>
    <property type="match status" value="3"/>
</dbReference>
<evidence type="ECO:0000256" key="3">
    <source>
        <dbReference type="PROSITE-ProRule" id="PRU00339"/>
    </source>
</evidence>
<dbReference type="Pfam" id="PF13174">
    <property type="entry name" value="TPR_6"/>
    <property type="match status" value="1"/>
</dbReference>
<comment type="caution">
    <text evidence="4">The sequence shown here is derived from an EMBL/GenBank/DDBJ whole genome shotgun (WGS) entry which is preliminary data.</text>
</comment>
<accession>A0ABW9A3D8</accession>
<keyword evidence="2 3" id="KW-0802">TPR repeat</keyword>
<dbReference type="SMART" id="SM00028">
    <property type="entry name" value="TPR"/>
    <property type="match status" value="8"/>
</dbReference>
<dbReference type="InterPro" id="IPR002201">
    <property type="entry name" value="Glyco_trans_9"/>
</dbReference>
<reference evidence="4 5" key="1">
    <citation type="journal article" date="2024" name="Chem. Sci.">
        <title>Discovery of megapolipeptins by genome mining of a Burkholderiales bacteria collection.</title>
        <authorList>
            <person name="Paulo B.S."/>
            <person name="Recchia M.J.J."/>
            <person name="Lee S."/>
            <person name="Fergusson C.H."/>
            <person name="Romanowski S.B."/>
            <person name="Hernandez A."/>
            <person name="Krull N."/>
            <person name="Liu D.Y."/>
            <person name="Cavanagh H."/>
            <person name="Bos A."/>
            <person name="Gray C.A."/>
            <person name="Murphy B.T."/>
            <person name="Linington R.G."/>
            <person name="Eustaquio A.S."/>
        </authorList>
    </citation>
    <scope>NUCLEOTIDE SEQUENCE [LARGE SCALE GENOMIC DNA]</scope>
    <source>
        <strain evidence="4 5">RL21-008-BIB-A</strain>
    </source>
</reference>
<dbReference type="InterPro" id="IPR019734">
    <property type="entry name" value="TPR_rpt"/>
</dbReference>
<feature type="repeat" description="TPR" evidence="3">
    <location>
        <begin position="179"/>
        <end position="212"/>
    </location>
</feature>
<feature type="repeat" description="TPR" evidence="3">
    <location>
        <begin position="213"/>
        <end position="246"/>
    </location>
</feature>
<dbReference type="PANTHER" id="PTHR44858:SF1">
    <property type="entry name" value="UDP-N-ACETYLGLUCOSAMINE--PEPTIDE N-ACETYLGLUCOSAMINYLTRANSFERASE SPINDLY-RELATED"/>
    <property type="match status" value="1"/>
</dbReference>
<dbReference type="SUPFAM" id="SSF53756">
    <property type="entry name" value="UDP-Glycosyltransferase/glycogen phosphorylase"/>
    <property type="match status" value="1"/>
</dbReference>
<keyword evidence="5" id="KW-1185">Reference proteome</keyword>
<dbReference type="RefSeq" id="WP_408154096.1">
    <property type="nucleotide sequence ID" value="NZ_JAQQFM010000001.1"/>
</dbReference>
<feature type="repeat" description="TPR" evidence="3">
    <location>
        <begin position="145"/>
        <end position="178"/>
    </location>
</feature>
<proteinExistence type="predicted"/>
<sequence length="600" mass="67901">MRSPQASPVSILLQQALSLHQKGQLDQAEVIYKKVMEKAPAHFEAAYLFGMLKLHKQDWAAAAEQIERAIKLKPDHVDAYFDRATALEHLGRDHDVLRSLDLALALKPNFTDAQIKRGNVLRRLSRSREALTAYQKALSADPDNAEAWFQQGNALHDQKQYEDALTSYRKAVALRPDYAEAQFNLGNTLKDQDHLEEALSAYDKALEIAPDFAQALTNRGFVQFYLQRPLEALESYDRAVELGDESVDLLFNRGSTLEDLQRFDEAVASYQLAQHIDPQAPSPHWNESLCRLLLGDFEEGWKKYEWRWSTEQMREHQRKFTQPLWLGEQSLAGKTILLHAEQGFGDTLQFVRYAPELARRGARVLLQVQPSLKSLLSSVPGVAQVYGQDEFVFSFDYHCPLMSLPLACKTLKGEDIPRGPYVTVDPAKWASWHARLPTRPSLRVGLVWAGNPRANNLAANRLDQLRSISFDTLAPVVALAKDNPAIEFYSLQVGDKASAQLKNHAVGSLVKDFSSDLRDFSETAALISHLDLVITVDTAVCHLAGAMGKPVWLLNRFNTCWRWQLERQDTPWYTNFRIFRQPEAGDWNSVIAEVREALLG</sequence>
<evidence type="ECO:0000313" key="4">
    <source>
        <dbReference type="EMBL" id="MFL9922944.1"/>
    </source>
</evidence>
<organism evidence="4 5">
    <name type="scientific">Herbaspirillum lusitanum</name>
    <dbReference type="NCBI Taxonomy" id="213312"/>
    <lineage>
        <taxon>Bacteria</taxon>
        <taxon>Pseudomonadati</taxon>
        <taxon>Pseudomonadota</taxon>
        <taxon>Betaproteobacteria</taxon>
        <taxon>Burkholderiales</taxon>
        <taxon>Oxalobacteraceae</taxon>
        <taxon>Herbaspirillum</taxon>
    </lineage>
</organism>
<feature type="repeat" description="TPR" evidence="3">
    <location>
        <begin position="247"/>
        <end position="280"/>
    </location>
</feature>
<dbReference type="Gene3D" id="3.40.50.2000">
    <property type="entry name" value="Glycogen Phosphorylase B"/>
    <property type="match status" value="1"/>
</dbReference>
<dbReference type="Pfam" id="PF01075">
    <property type="entry name" value="Glyco_transf_9"/>
    <property type="match status" value="1"/>
</dbReference>
<evidence type="ECO:0000256" key="1">
    <source>
        <dbReference type="ARBA" id="ARBA00022737"/>
    </source>
</evidence>
<name>A0ABW9A3D8_9BURK</name>
<evidence type="ECO:0000313" key="5">
    <source>
        <dbReference type="Proteomes" id="UP001629246"/>
    </source>
</evidence>
<dbReference type="Pfam" id="PF13432">
    <property type="entry name" value="TPR_16"/>
    <property type="match status" value="2"/>
</dbReference>
<dbReference type="EMBL" id="JAQQFM010000001">
    <property type="protein sequence ID" value="MFL9922944.1"/>
    <property type="molecule type" value="Genomic_DNA"/>
</dbReference>
<dbReference type="Pfam" id="PF13414">
    <property type="entry name" value="TPR_11"/>
    <property type="match status" value="1"/>
</dbReference>
<dbReference type="SUPFAM" id="SSF48452">
    <property type="entry name" value="TPR-like"/>
    <property type="match status" value="2"/>
</dbReference>
<feature type="repeat" description="TPR" evidence="3">
    <location>
        <begin position="43"/>
        <end position="76"/>
    </location>
</feature>
<dbReference type="InterPro" id="IPR050498">
    <property type="entry name" value="Ycf3"/>
</dbReference>
<dbReference type="PROSITE" id="PS50293">
    <property type="entry name" value="TPR_REGION"/>
    <property type="match status" value="2"/>
</dbReference>
<dbReference type="Proteomes" id="UP001629246">
    <property type="component" value="Unassembled WGS sequence"/>
</dbReference>
<dbReference type="PANTHER" id="PTHR44858">
    <property type="entry name" value="TETRATRICOPEPTIDE REPEAT PROTEIN 6"/>
    <property type="match status" value="1"/>
</dbReference>
<evidence type="ECO:0000256" key="2">
    <source>
        <dbReference type="ARBA" id="ARBA00022803"/>
    </source>
</evidence>
<dbReference type="PROSITE" id="PS50005">
    <property type="entry name" value="TPR"/>
    <property type="match status" value="6"/>
</dbReference>
<keyword evidence="1" id="KW-0677">Repeat</keyword>
<protein>
    <submittedName>
        <fullName evidence="4">Tetratricopeptide repeat protein</fullName>
    </submittedName>
</protein>